<protein>
    <submittedName>
        <fullName evidence="3">Protein-tyrosine phosphatase, low molecular weight</fullName>
    </submittedName>
</protein>
<dbReference type="EMBL" id="ARYL01000044">
    <property type="protein sequence ID" value="KDA00892.1"/>
    <property type="molecule type" value="Genomic_DNA"/>
</dbReference>
<sequence>MHILFLCVANSARSQMAEGLARHRFGNRAEVASAGSMPTKPNPYAIEAMAGLGIDITGHTSKSVDGMNAGDFDYVITLCAEEVCPWLPGTTQRLHWPIDDPASDDPTLTPDDMRKRFARARDIIHAKLAEFEAEHLS</sequence>
<dbReference type="OrthoDB" id="9793058at2"/>
<feature type="domain" description="Phosphotyrosine protein phosphatase I" evidence="2">
    <location>
        <begin position="1"/>
        <end position="134"/>
    </location>
</feature>
<dbReference type="eggNOG" id="COG0394">
    <property type="taxonomic scope" value="Bacteria"/>
</dbReference>
<dbReference type="PANTHER" id="PTHR43428">
    <property type="entry name" value="ARSENATE REDUCTASE"/>
    <property type="match status" value="1"/>
</dbReference>
<gene>
    <name evidence="3" type="ORF">HOC_18219</name>
</gene>
<dbReference type="SUPFAM" id="SSF52788">
    <property type="entry name" value="Phosphotyrosine protein phosphatases I"/>
    <property type="match status" value="1"/>
</dbReference>
<dbReference type="Pfam" id="PF01451">
    <property type="entry name" value="LMWPc"/>
    <property type="match status" value="1"/>
</dbReference>
<dbReference type="RefSeq" id="WP_035541217.1">
    <property type="nucleotide sequence ID" value="NZ_ARYL01000044.1"/>
</dbReference>
<accession>A0A059G235</accession>
<dbReference type="AlphaFoldDB" id="A0A059G235"/>
<dbReference type="CDD" id="cd16345">
    <property type="entry name" value="LMWP_ArsC"/>
    <property type="match status" value="1"/>
</dbReference>
<dbReference type="STRING" id="1280953.HOC_18219"/>
<keyword evidence="4" id="KW-1185">Reference proteome</keyword>
<evidence type="ECO:0000313" key="3">
    <source>
        <dbReference type="EMBL" id="KDA00892.1"/>
    </source>
</evidence>
<dbReference type="InterPro" id="IPR036196">
    <property type="entry name" value="Ptyr_pPase_sf"/>
</dbReference>
<dbReference type="PATRIC" id="fig|1280953.3.peg.3644"/>
<evidence type="ECO:0000256" key="1">
    <source>
        <dbReference type="ARBA" id="ARBA00022849"/>
    </source>
</evidence>
<comment type="caution">
    <text evidence="3">The sequence shown here is derived from an EMBL/GenBank/DDBJ whole genome shotgun (WGS) entry which is preliminary data.</text>
</comment>
<keyword evidence="1" id="KW-0059">Arsenical resistance</keyword>
<dbReference type="SMART" id="SM00226">
    <property type="entry name" value="LMWPc"/>
    <property type="match status" value="1"/>
</dbReference>
<evidence type="ECO:0000313" key="4">
    <source>
        <dbReference type="Proteomes" id="UP000024942"/>
    </source>
</evidence>
<name>A0A059G235_9PROT</name>
<dbReference type="Proteomes" id="UP000024942">
    <property type="component" value="Unassembled WGS sequence"/>
</dbReference>
<proteinExistence type="predicted"/>
<dbReference type="GO" id="GO:0046685">
    <property type="term" value="P:response to arsenic-containing substance"/>
    <property type="evidence" value="ECO:0007669"/>
    <property type="project" value="UniProtKB-KW"/>
</dbReference>
<evidence type="ECO:0000259" key="2">
    <source>
        <dbReference type="SMART" id="SM00226"/>
    </source>
</evidence>
<dbReference type="PANTHER" id="PTHR43428:SF1">
    <property type="entry name" value="ARSENATE REDUCTASE"/>
    <property type="match status" value="1"/>
</dbReference>
<dbReference type="InterPro" id="IPR023485">
    <property type="entry name" value="Ptyr_pPase"/>
</dbReference>
<dbReference type="Gene3D" id="3.40.50.2300">
    <property type="match status" value="1"/>
</dbReference>
<reference evidence="3 4" key="1">
    <citation type="journal article" date="2014" name="Antonie Van Leeuwenhoek">
        <title>Hyphomonas beringensis sp. nov. and Hyphomonas chukchiensis sp. nov., isolated from surface seawater of the Bering Sea and Chukchi Sea.</title>
        <authorList>
            <person name="Li C."/>
            <person name="Lai Q."/>
            <person name="Li G."/>
            <person name="Dong C."/>
            <person name="Wang J."/>
            <person name="Liao Y."/>
            <person name="Shao Z."/>
        </authorList>
    </citation>
    <scope>NUCLEOTIDE SEQUENCE [LARGE SCALE GENOMIC DNA]</scope>
    <source>
        <strain evidence="3 4">SCH89</strain>
    </source>
</reference>
<organism evidence="3 4">
    <name type="scientific">Hyphomonas oceanitis SCH89</name>
    <dbReference type="NCBI Taxonomy" id="1280953"/>
    <lineage>
        <taxon>Bacteria</taxon>
        <taxon>Pseudomonadati</taxon>
        <taxon>Pseudomonadota</taxon>
        <taxon>Alphaproteobacteria</taxon>
        <taxon>Hyphomonadales</taxon>
        <taxon>Hyphomonadaceae</taxon>
        <taxon>Hyphomonas</taxon>
    </lineage>
</organism>